<proteinExistence type="predicted"/>
<name>A0ABW9GEL1_9MICO</name>
<dbReference type="Pfam" id="PF08282">
    <property type="entry name" value="Hydrolase_3"/>
    <property type="match status" value="1"/>
</dbReference>
<dbReference type="Gene3D" id="3.30.1240.10">
    <property type="match status" value="1"/>
</dbReference>
<dbReference type="PANTHER" id="PTHR10000:SF8">
    <property type="entry name" value="HAD SUPERFAMILY HYDROLASE-LIKE, TYPE 3"/>
    <property type="match status" value="1"/>
</dbReference>
<dbReference type="RefSeq" id="WP_408905257.1">
    <property type="nucleotide sequence ID" value="NZ_JAROCE010000001.1"/>
</dbReference>
<protein>
    <submittedName>
        <fullName evidence="2">HAD family hydrolase</fullName>
    </submittedName>
</protein>
<keyword evidence="3" id="KW-1185">Reference proteome</keyword>
<keyword evidence="2" id="KW-0378">Hydrolase</keyword>
<feature type="transmembrane region" description="Helical" evidence="1">
    <location>
        <begin position="33"/>
        <end position="51"/>
    </location>
</feature>
<accession>A0ABW9GEL1</accession>
<evidence type="ECO:0000256" key="1">
    <source>
        <dbReference type="SAM" id="Phobius"/>
    </source>
</evidence>
<dbReference type="InterPro" id="IPR036412">
    <property type="entry name" value="HAD-like_sf"/>
</dbReference>
<evidence type="ECO:0000313" key="2">
    <source>
        <dbReference type="EMBL" id="MFM2720184.1"/>
    </source>
</evidence>
<organism evidence="2 3">
    <name type="scientific">Microbacterium mcarthurae</name>
    <dbReference type="NCBI Taxonomy" id="3035918"/>
    <lineage>
        <taxon>Bacteria</taxon>
        <taxon>Bacillati</taxon>
        <taxon>Actinomycetota</taxon>
        <taxon>Actinomycetes</taxon>
        <taxon>Micrococcales</taxon>
        <taxon>Microbacteriaceae</taxon>
        <taxon>Microbacterium</taxon>
    </lineage>
</organism>
<reference evidence="2 3" key="1">
    <citation type="submission" date="2023-03" db="EMBL/GenBank/DDBJ databases">
        <title>MT1 and MT2 Draft Genomes of Novel Species.</title>
        <authorList>
            <person name="Venkateswaran K."/>
        </authorList>
    </citation>
    <scope>NUCLEOTIDE SEQUENCE [LARGE SCALE GENOMIC DNA]</scope>
    <source>
        <strain evidence="2 3">IF8SW-P5</strain>
    </source>
</reference>
<dbReference type="EMBL" id="JAROCE010000001">
    <property type="protein sequence ID" value="MFM2720184.1"/>
    <property type="molecule type" value="Genomic_DNA"/>
</dbReference>
<dbReference type="GO" id="GO:0016787">
    <property type="term" value="F:hydrolase activity"/>
    <property type="evidence" value="ECO:0007669"/>
    <property type="project" value="UniProtKB-KW"/>
</dbReference>
<dbReference type="Proteomes" id="UP001630303">
    <property type="component" value="Unassembled WGS sequence"/>
</dbReference>
<keyword evidence="1" id="KW-0812">Transmembrane</keyword>
<gene>
    <name evidence="2" type="ORF">P5G46_06685</name>
</gene>
<keyword evidence="1" id="KW-0472">Membrane</keyword>
<sequence length="276" mass="29143">MGHETGTPQDVHAVALDVDGTIAGADHAVSARTMAAIAAVHAAGLPVFLLTGRSRRSVLRLARELGLRNRVAAANGSVAFDPVADVDTRVAPMSAADVTAAVGLHRSTGLALTWWERDTIWVDADGPAADELIALGESPEAIRVGDPDGIRPDTTLKMMLHGTPEALDAAAHEVRTALPDAARSMDTFWEFVAPDAHKWAALQHLLAGEIDPAHVLGIGDGGNDVPWLSRIGHPVAMANARDEVKALTRRHTLHHADDGAAVVLEELAAELDRARH</sequence>
<comment type="caution">
    <text evidence="2">The sequence shown here is derived from an EMBL/GenBank/DDBJ whole genome shotgun (WGS) entry which is preliminary data.</text>
</comment>
<keyword evidence="1" id="KW-1133">Transmembrane helix</keyword>
<evidence type="ECO:0000313" key="3">
    <source>
        <dbReference type="Proteomes" id="UP001630303"/>
    </source>
</evidence>
<dbReference type="PANTHER" id="PTHR10000">
    <property type="entry name" value="PHOSPHOSERINE PHOSPHATASE"/>
    <property type="match status" value="1"/>
</dbReference>
<dbReference type="SUPFAM" id="SSF56784">
    <property type="entry name" value="HAD-like"/>
    <property type="match status" value="1"/>
</dbReference>
<dbReference type="InterPro" id="IPR023214">
    <property type="entry name" value="HAD_sf"/>
</dbReference>
<dbReference type="Gene3D" id="3.40.50.1000">
    <property type="entry name" value="HAD superfamily/HAD-like"/>
    <property type="match status" value="1"/>
</dbReference>